<evidence type="ECO:0000313" key="9">
    <source>
        <dbReference type="EMBL" id="TPX09844.1"/>
    </source>
</evidence>
<keyword evidence="3" id="KW-0805">Transcription regulation</keyword>
<dbReference type="InParanoid" id="A0A507ATM4"/>
<evidence type="ECO:0000256" key="7">
    <source>
        <dbReference type="SAM" id="MobiDB-lite"/>
    </source>
</evidence>
<dbReference type="PROSITE" id="PS00463">
    <property type="entry name" value="ZN2_CY6_FUNGAL_1"/>
    <property type="match status" value="1"/>
</dbReference>
<dbReference type="CDD" id="cd00067">
    <property type="entry name" value="GAL4"/>
    <property type="match status" value="1"/>
</dbReference>
<dbReference type="InterPro" id="IPR021858">
    <property type="entry name" value="Fun_TF"/>
</dbReference>
<dbReference type="GO" id="GO:0000981">
    <property type="term" value="F:DNA-binding transcription factor activity, RNA polymerase II-specific"/>
    <property type="evidence" value="ECO:0007669"/>
    <property type="project" value="InterPro"/>
</dbReference>
<evidence type="ECO:0000256" key="4">
    <source>
        <dbReference type="ARBA" id="ARBA00023125"/>
    </source>
</evidence>
<dbReference type="EMBL" id="SKBQ01000061">
    <property type="protein sequence ID" value="TPX09844.1"/>
    <property type="molecule type" value="Genomic_DNA"/>
</dbReference>
<gene>
    <name evidence="9" type="ORF">E0L32_008866</name>
</gene>
<keyword evidence="2" id="KW-0862">Zinc</keyword>
<evidence type="ECO:0000256" key="6">
    <source>
        <dbReference type="ARBA" id="ARBA00023242"/>
    </source>
</evidence>
<reference evidence="9 10" key="1">
    <citation type="submission" date="2019-06" db="EMBL/GenBank/DDBJ databases">
        <title>Draft genome sequence of the filamentous fungus Phialemoniopsis curvata isolated from diesel fuel.</title>
        <authorList>
            <person name="Varaljay V.A."/>
            <person name="Lyon W.J."/>
            <person name="Crouch A.L."/>
            <person name="Drake C.E."/>
            <person name="Hollomon J.M."/>
            <person name="Nadeau L.J."/>
            <person name="Nunn H.S."/>
            <person name="Stevenson B.S."/>
            <person name="Bojanowski C.L."/>
            <person name="Crookes-Goodson W.J."/>
        </authorList>
    </citation>
    <scope>NUCLEOTIDE SEQUENCE [LARGE SCALE GENOMIC DNA]</scope>
    <source>
        <strain evidence="9 10">D216</strain>
    </source>
</reference>
<keyword evidence="10" id="KW-1185">Reference proteome</keyword>
<dbReference type="Pfam" id="PF00172">
    <property type="entry name" value="Zn_clus"/>
    <property type="match status" value="1"/>
</dbReference>
<feature type="region of interest" description="Disordered" evidence="7">
    <location>
        <begin position="1"/>
        <end position="21"/>
    </location>
</feature>
<dbReference type="PROSITE" id="PS50048">
    <property type="entry name" value="ZN2_CY6_FUNGAL_2"/>
    <property type="match status" value="1"/>
</dbReference>
<dbReference type="InterPro" id="IPR001138">
    <property type="entry name" value="Zn2Cys6_DnaBD"/>
</dbReference>
<dbReference type="AlphaFoldDB" id="A0A507ATM4"/>
<comment type="caution">
    <text evidence="9">The sequence shown here is derived from an EMBL/GenBank/DDBJ whole genome shotgun (WGS) entry which is preliminary data.</text>
</comment>
<dbReference type="InterPro" id="IPR052360">
    <property type="entry name" value="Transcr_Regulatory_Proteins"/>
</dbReference>
<evidence type="ECO:0000259" key="8">
    <source>
        <dbReference type="PROSITE" id="PS50048"/>
    </source>
</evidence>
<dbReference type="GeneID" id="41976313"/>
<dbReference type="Pfam" id="PF11951">
    <property type="entry name" value="Fungal_trans_2"/>
    <property type="match status" value="1"/>
</dbReference>
<feature type="domain" description="Zn(2)-C6 fungal-type" evidence="8">
    <location>
        <begin position="20"/>
        <end position="48"/>
    </location>
</feature>
<dbReference type="GO" id="GO:0003677">
    <property type="term" value="F:DNA binding"/>
    <property type="evidence" value="ECO:0007669"/>
    <property type="project" value="UniProtKB-KW"/>
</dbReference>
<evidence type="ECO:0000256" key="1">
    <source>
        <dbReference type="ARBA" id="ARBA00022723"/>
    </source>
</evidence>
<dbReference type="OrthoDB" id="2593732at2759"/>
<dbReference type="PANTHER" id="PTHR36206">
    <property type="entry name" value="ASPERCRYPTIN BIOSYNTHESIS CLUSTER-SPECIFIC TRANSCRIPTION REGULATOR ATNN-RELATED"/>
    <property type="match status" value="1"/>
</dbReference>
<name>A0A507ATM4_9PEZI</name>
<keyword evidence="1" id="KW-0479">Metal-binding</keyword>
<dbReference type="CDD" id="cd12148">
    <property type="entry name" value="fungal_TF_MHR"/>
    <property type="match status" value="1"/>
</dbReference>
<sequence>MSHQPRERLRRRSAPRSRNGCPTCKARHVKCDETRPACLRCTESGRVCDGYPQPQVRRGGLSQTSLGIRQYDLPYKVAGSQEDRLLLHYFCASAASELSGYLSSDFWTRLVLQVGEHEQVVRQAVVSLSSLHLELTTAPARHGDEVGPVQPGGPQSISHGTVVQYNKAMRSLRKYMNDLPEDGMSRHDAALPVLICSVLFYCFESARGDSAAAQQHLESGLAIIRGAMCRKDMPRSTPDIEELLQIFRRLDLQASMADDQRLPILISTPCPLDICTVDQLVGDLPFTSLRQAQAILTKLESRVLGFLISNNQYKFYAAEELPPWLVEQKALYAEQYDKWSVFFDEFTAQQVHPSTCAMAEFQSATLMLRIHYRIMLLLLQSSFPNDLSIFAPSPADPSKSAIAKVLEDARSIIEANDRPEGKRMSFSAETGVIAPLFLIAMKSGDLNIICQARLLLASSKRREGPYDTEMAGDILEGMMAFSNDFQGRPPSDMMYEDGSTMPLEYSGIHVLDSSVGLDGIARSLGAMRHVA</sequence>
<evidence type="ECO:0000256" key="2">
    <source>
        <dbReference type="ARBA" id="ARBA00022833"/>
    </source>
</evidence>
<protein>
    <recommendedName>
        <fullName evidence="8">Zn(2)-C6 fungal-type domain-containing protein</fullName>
    </recommendedName>
</protein>
<keyword evidence="4" id="KW-0238">DNA-binding</keyword>
<evidence type="ECO:0000313" key="10">
    <source>
        <dbReference type="Proteomes" id="UP000319257"/>
    </source>
</evidence>
<keyword evidence="6" id="KW-0539">Nucleus</keyword>
<dbReference type="SUPFAM" id="SSF57701">
    <property type="entry name" value="Zn2/Cys6 DNA-binding domain"/>
    <property type="match status" value="1"/>
</dbReference>
<dbReference type="PANTHER" id="PTHR36206:SF4">
    <property type="entry name" value="HYPOTHETICAL CONSERVED PROTEIN (EUROFUNG)-RELATED"/>
    <property type="match status" value="1"/>
</dbReference>
<evidence type="ECO:0000256" key="3">
    <source>
        <dbReference type="ARBA" id="ARBA00023015"/>
    </source>
</evidence>
<keyword evidence="5" id="KW-0804">Transcription</keyword>
<accession>A0A507ATM4</accession>
<dbReference type="GO" id="GO:0008270">
    <property type="term" value="F:zinc ion binding"/>
    <property type="evidence" value="ECO:0007669"/>
    <property type="project" value="InterPro"/>
</dbReference>
<dbReference type="STRING" id="1093900.A0A507ATM4"/>
<dbReference type="InterPro" id="IPR036864">
    <property type="entry name" value="Zn2-C6_fun-type_DNA-bd_sf"/>
</dbReference>
<dbReference type="SMART" id="SM00066">
    <property type="entry name" value="GAL4"/>
    <property type="match status" value="1"/>
</dbReference>
<proteinExistence type="predicted"/>
<dbReference type="RefSeq" id="XP_030991555.1">
    <property type="nucleotide sequence ID" value="XM_031143767.1"/>
</dbReference>
<evidence type="ECO:0000256" key="5">
    <source>
        <dbReference type="ARBA" id="ARBA00023163"/>
    </source>
</evidence>
<dbReference type="Proteomes" id="UP000319257">
    <property type="component" value="Unassembled WGS sequence"/>
</dbReference>
<dbReference type="Gene3D" id="4.10.240.10">
    <property type="entry name" value="Zn(2)-C6 fungal-type DNA-binding domain"/>
    <property type="match status" value="1"/>
</dbReference>
<organism evidence="9 10">
    <name type="scientific">Thyridium curvatum</name>
    <dbReference type="NCBI Taxonomy" id="1093900"/>
    <lineage>
        <taxon>Eukaryota</taxon>
        <taxon>Fungi</taxon>
        <taxon>Dikarya</taxon>
        <taxon>Ascomycota</taxon>
        <taxon>Pezizomycotina</taxon>
        <taxon>Sordariomycetes</taxon>
        <taxon>Sordariomycetidae</taxon>
        <taxon>Thyridiales</taxon>
        <taxon>Thyridiaceae</taxon>
        <taxon>Thyridium</taxon>
    </lineage>
</organism>